<dbReference type="EMBL" id="ML119052">
    <property type="protein sequence ID" value="ROT40848.1"/>
    <property type="molecule type" value="Genomic_DNA"/>
</dbReference>
<feature type="compositionally biased region" description="Polar residues" evidence="1">
    <location>
        <begin position="162"/>
        <end position="177"/>
    </location>
</feature>
<sequence>MQVQRIVPNSCSKEHHVEVGNTKCVVIQQSNQFSHAKPASTESWDAELATDPLGHLDPPHPAQFPPPRVPSIPYSPVSIPISAPVPAHNPQLAKNIRQDAWSSLFLSLPRTGSASPASPPWPLFCLLHSLQQLNLEDWFLLSRHLTSGTLLKKQRPLLFPHGSSSRSQKTTMSTDAQSPRCYPHTRLILGLSRAGFSRYMLRS</sequence>
<organism evidence="2 3">
    <name type="scientific">Sodiomyces alkalinus (strain CBS 110278 / VKM F-3762 / F11)</name>
    <name type="common">Alkaliphilic filamentous fungus</name>
    <dbReference type="NCBI Taxonomy" id="1314773"/>
    <lineage>
        <taxon>Eukaryota</taxon>
        <taxon>Fungi</taxon>
        <taxon>Dikarya</taxon>
        <taxon>Ascomycota</taxon>
        <taxon>Pezizomycotina</taxon>
        <taxon>Sordariomycetes</taxon>
        <taxon>Hypocreomycetidae</taxon>
        <taxon>Glomerellales</taxon>
        <taxon>Plectosphaerellaceae</taxon>
        <taxon>Sodiomyces</taxon>
    </lineage>
</organism>
<proteinExistence type="predicted"/>
<feature type="region of interest" description="Disordered" evidence="1">
    <location>
        <begin position="159"/>
        <end position="179"/>
    </location>
</feature>
<accession>A0A3N2Q2E8</accession>
<reference evidence="2 3" key="1">
    <citation type="journal article" date="2018" name="Mol. Ecol.">
        <title>The obligate alkalophilic soda-lake fungus Sodiomyces alkalinus has shifted to a protein diet.</title>
        <authorList>
            <person name="Grum-Grzhimaylo A.A."/>
            <person name="Falkoski D.L."/>
            <person name="van den Heuvel J."/>
            <person name="Valero-Jimenez C.A."/>
            <person name="Min B."/>
            <person name="Choi I.G."/>
            <person name="Lipzen A."/>
            <person name="Daum C.G."/>
            <person name="Aanen D.K."/>
            <person name="Tsang A."/>
            <person name="Henrissat B."/>
            <person name="Bilanenko E.N."/>
            <person name="de Vries R.P."/>
            <person name="van Kan J.A.L."/>
            <person name="Grigoriev I.V."/>
            <person name="Debets A.J.M."/>
        </authorList>
    </citation>
    <scope>NUCLEOTIDE SEQUENCE [LARGE SCALE GENOMIC DNA]</scope>
    <source>
        <strain evidence="2 3">F11</strain>
    </source>
</reference>
<dbReference type="RefSeq" id="XP_028468654.1">
    <property type="nucleotide sequence ID" value="XM_028613947.1"/>
</dbReference>
<protein>
    <submittedName>
        <fullName evidence="2">Uncharacterized protein</fullName>
    </submittedName>
</protein>
<dbReference type="Proteomes" id="UP000272025">
    <property type="component" value="Unassembled WGS sequence"/>
</dbReference>
<dbReference type="GeneID" id="39582425"/>
<evidence type="ECO:0000313" key="3">
    <source>
        <dbReference type="Proteomes" id="UP000272025"/>
    </source>
</evidence>
<gene>
    <name evidence="2" type="ORF">SODALDRAFT_356873</name>
</gene>
<name>A0A3N2Q2E8_SODAK</name>
<keyword evidence="3" id="KW-1185">Reference proteome</keyword>
<dbReference type="AlphaFoldDB" id="A0A3N2Q2E8"/>
<evidence type="ECO:0000313" key="2">
    <source>
        <dbReference type="EMBL" id="ROT40848.1"/>
    </source>
</evidence>
<evidence type="ECO:0000256" key="1">
    <source>
        <dbReference type="SAM" id="MobiDB-lite"/>
    </source>
</evidence>